<comment type="similarity">
    <text evidence="7">Belongs to the binding-protein-dependent transport system permease family.</text>
</comment>
<gene>
    <name evidence="9" type="ORF">CRIB_1393</name>
</gene>
<dbReference type="SUPFAM" id="SSF161098">
    <property type="entry name" value="MetI-like"/>
    <property type="match status" value="1"/>
</dbReference>
<feature type="transmembrane region" description="Helical" evidence="7">
    <location>
        <begin position="236"/>
        <end position="257"/>
    </location>
</feature>
<keyword evidence="6 7" id="KW-0472">Membrane</keyword>
<organism evidence="9 10">
    <name type="scientific">Romboutsia ilealis</name>
    <dbReference type="NCBI Taxonomy" id="1115758"/>
    <lineage>
        <taxon>Bacteria</taxon>
        <taxon>Bacillati</taxon>
        <taxon>Bacillota</taxon>
        <taxon>Clostridia</taxon>
        <taxon>Peptostreptococcales</taxon>
        <taxon>Peptostreptococcaceae</taxon>
        <taxon>Romboutsia</taxon>
    </lineage>
</organism>
<evidence type="ECO:0000256" key="5">
    <source>
        <dbReference type="ARBA" id="ARBA00022989"/>
    </source>
</evidence>
<dbReference type="PANTHER" id="PTHR43744:SF12">
    <property type="entry name" value="ABC TRANSPORTER PERMEASE PROTEIN MG189-RELATED"/>
    <property type="match status" value="1"/>
</dbReference>
<dbReference type="InterPro" id="IPR035906">
    <property type="entry name" value="MetI-like_sf"/>
</dbReference>
<dbReference type="AlphaFoldDB" id="A0A1V1I182"/>
<proteinExistence type="inferred from homology"/>
<sequence>MKKKSNILRSVVAIVISLFHLIPFYILITTALKPMTDLSSRWIFPKEIHLENFTYALEKGGLITAMYNSIIITVISVLIIALIGATTAYPLARIKTKTNSVVLNLVVAVMMIPPLSMLVPLYSLLTKIGAINTYWGIIVITVTMGLPLSIFLYSNFISTIPVDLEEAASIDGCSRFKSFYKVVLPLLKPVTATVVILTGVNVWNDFQFPLYILQVPEMKTLTLAVSSFFSQNSSNLNAAAASALIAIIPVVIIYLLLQKQFVQGMVDSAIK</sequence>
<keyword evidence="5 7" id="KW-1133">Transmembrane helix</keyword>
<evidence type="ECO:0000256" key="4">
    <source>
        <dbReference type="ARBA" id="ARBA00022692"/>
    </source>
</evidence>
<evidence type="ECO:0000256" key="7">
    <source>
        <dbReference type="RuleBase" id="RU363032"/>
    </source>
</evidence>
<dbReference type="GO" id="GO:0005886">
    <property type="term" value="C:plasma membrane"/>
    <property type="evidence" value="ECO:0007669"/>
    <property type="project" value="UniProtKB-SubCell"/>
</dbReference>
<keyword evidence="3" id="KW-1003">Cell membrane</keyword>
<evidence type="ECO:0000256" key="3">
    <source>
        <dbReference type="ARBA" id="ARBA00022475"/>
    </source>
</evidence>
<dbReference type="PROSITE" id="PS50928">
    <property type="entry name" value="ABC_TM1"/>
    <property type="match status" value="1"/>
</dbReference>
<keyword evidence="10" id="KW-1185">Reference proteome</keyword>
<evidence type="ECO:0000256" key="1">
    <source>
        <dbReference type="ARBA" id="ARBA00004651"/>
    </source>
</evidence>
<reference evidence="9 10" key="1">
    <citation type="submission" date="2014-04" db="EMBL/GenBank/DDBJ databases">
        <authorList>
            <person name="Hornung B.V."/>
        </authorList>
    </citation>
    <scope>NUCLEOTIDE SEQUENCE [LARGE SCALE GENOMIC DNA]</scope>
    <source>
        <strain evidence="9 10">CRIB</strain>
    </source>
</reference>
<feature type="transmembrane region" description="Helical" evidence="7">
    <location>
        <begin position="182"/>
        <end position="203"/>
    </location>
</feature>
<keyword evidence="2 7" id="KW-0813">Transport</keyword>
<dbReference type="EMBL" id="LN555523">
    <property type="protein sequence ID" value="CED94002.1"/>
    <property type="molecule type" value="Genomic_DNA"/>
</dbReference>
<evidence type="ECO:0000259" key="8">
    <source>
        <dbReference type="PROSITE" id="PS50928"/>
    </source>
</evidence>
<evidence type="ECO:0000256" key="2">
    <source>
        <dbReference type="ARBA" id="ARBA00022448"/>
    </source>
</evidence>
<dbReference type="RefSeq" id="WP_243633472.1">
    <property type="nucleotide sequence ID" value="NZ_CAOWGD010000005.1"/>
</dbReference>
<evidence type="ECO:0000313" key="9">
    <source>
        <dbReference type="EMBL" id="CED94002.1"/>
    </source>
</evidence>
<dbReference type="PANTHER" id="PTHR43744">
    <property type="entry name" value="ABC TRANSPORTER PERMEASE PROTEIN MG189-RELATED-RELATED"/>
    <property type="match status" value="1"/>
</dbReference>
<evidence type="ECO:0000313" key="10">
    <source>
        <dbReference type="Proteomes" id="UP000245622"/>
    </source>
</evidence>
<feature type="transmembrane region" description="Helical" evidence="7">
    <location>
        <begin position="101"/>
        <end position="122"/>
    </location>
</feature>
<evidence type="ECO:0000256" key="6">
    <source>
        <dbReference type="ARBA" id="ARBA00023136"/>
    </source>
</evidence>
<dbReference type="Pfam" id="PF00528">
    <property type="entry name" value="BPD_transp_1"/>
    <property type="match status" value="1"/>
</dbReference>
<dbReference type="KEGG" id="ril:CRIB_1393"/>
<name>A0A1V1I182_9FIRM</name>
<feature type="domain" description="ABC transmembrane type-1" evidence="8">
    <location>
        <begin position="66"/>
        <end position="257"/>
    </location>
</feature>
<keyword evidence="4 7" id="KW-0812">Transmembrane</keyword>
<dbReference type="Proteomes" id="UP000245622">
    <property type="component" value="Chromosome 1"/>
</dbReference>
<dbReference type="GO" id="GO:0055085">
    <property type="term" value="P:transmembrane transport"/>
    <property type="evidence" value="ECO:0007669"/>
    <property type="project" value="InterPro"/>
</dbReference>
<dbReference type="Gene3D" id="1.10.3720.10">
    <property type="entry name" value="MetI-like"/>
    <property type="match status" value="1"/>
</dbReference>
<feature type="transmembrane region" description="Helical" evidence="7">
    <location>
        <begin position="65"/>
        <end position="89"/>
    </location>
</feature>
<dbReference type="GeneID" id="82205428"/>
<dbReference type="InterPro" id="IPR000515">
    <property type="entry name" value="MetI-like"/>
</dbReference>
<dbReference type="CDD" id="cd06261">
    <property type="entry name" value="TM_PBP2"/>
    <property type="match status" value="1"/>
</dbReference>
<feature type="transmembrane region" description="Helical" evidence="7">
    <location>
        <begin position="134"/>
        <end position="153"/>
    </location>
</feature>
<feature type="transmembrane region" description="Helical" evidence="7">
    <location>
        <begin position="7"/>
        <end position="28"/>
    </location>
</feature>
<comment type="subcellular location">
    <subcellularLocation>
        <location evidence="1 7">Cell membrane</location>
        <topology evidence="1 7">Multi-pass membrane protein</topology>
    </subcellularLocation>
</comment>
<protein>
    <submittedName>
        <fullName evidence="9">Binding-protein-dependent transport systems inner membrane component</fullName>
    </submittedName>
</protein>
<accession>A0A1V1I182</accession>